<keyword evidence="5" id="KW-0472">Membrane</keyword>
<accession>A0A427YR20</accession>
<evidence type="ECO:0000256" key="1">
    <source>
        <dbReference type="ARBA" id="ARBA00004141"/>
    </source>
</evidence>
<comment type="similarity">
    <text evidence="2 6">Belongs to the DP1 family.</text>
</comment>
<dbReference type="STRING" id="1890683.A0A427YR20"/>
<evidence type="ECO:0000256" key="7">
    <source>
        <dbReference type="SAM" id="MobiDB-lite"/>
    </source>
</evidence>
<organism evidence="8 9">
    <name type="scientific">Saitozyma podzolica</name>
    <dbReference type="NCBI Taxonomy" id="1890683"/>
    <lineage>
        <taxon>Eukaryota</taxon>
        <taxon>Fungi</taxon>
        <taxon>Dikarya</taxon>
        <taxon>Basidiomycota</taxon>
        <taxon>Agaricomycotina</taxon>
        <taxon>Tremellomycetes</taxon>
        <taxon>Tremellales</taxon>
        <taxon>Trimorphomycetaceae</taxon>
        <taxon>Saitozyma</taxon>
    </lineage>
</organism>
<evidence type="ECO:0000313" key="8">
    <source>
        <dbReference type="EMBL" id="RSH93515.1"/>
    </source>
</evidence>
<dbReference type="Proteomes" id="UP000279259">
    <property type="component" value="Unassembled WGS sequence"/>
</dbReference>
<dbReference type="PANTHER" id="PTHR12300">
    <property type="entry name" value="HVA22-LIKE PROTEINS"/>
    <property type="match status" value="1"/>
</dbReference>
<evidence type="ECO:0000256" key="6">
    <source>
        <dbReference type="RuleBase" id="RU362006"/>
    </source>
</evidence>
<dbReference type="EMBL" id="RSCD01000004">
    <property type="protein sequence ID" value="RSH93515.1"/>
    <property type="molecule type" value="Genomic_DNA"/>
</dbReference>
<name>A0A427YR20_9TREE</name>
<feature type="region of interest" description="Disordered" evidence="7">
    <location>
        <begin position="203"/>
        <end position="324"/>
    </location>
</feature>
<dbReference type="PANTHER" id="PTHR12300:SF161">
    <property type="entry name" value="RECEPTOR EXPRESSION-ENHANCING PROTEIN"/>
    <property type="match status" value="1"/>
</dbReference>
<feature type="compositionally biased region" description="Polar residues" evidence="7">
    <location>
        <begin position="295"/>
        <end position="307"/>
    </location>
</feature>
<dbReference type="InterPro" id="IPR004345">
    <property type="entry name" value="TB2_DP1_HVA22"/>
</dbReference>
<evidence type="ECO:0000256" key="4">
    <source>
        <dbReference type="ARBA" id="ARBA00022989"/>
    </source>
</evidence>
<reference evidence="8 9" key="1">
    <citation type="submission" date="2018-11" db="EMBL/GenBank/DDBJ databases">
        <title>Genome sequence of Saitozyma podzolica DSM 27192.</title>
        <authorList>
            <person name="Aliyu H."/>
            <person name="Gorte O."/>
            <person name="Ochsenreither K."/>
        </authorList>
    </citation>
    <scope>NUCLEOTIDE SEQUENCE [LARGE SCALE GENOMIC DNA]</scope>
    <source>
        <strain evidence="8 9">DSM 27192</strain>
    </source>
</reference>
<dbReference type="Pfam" id="PF03134">
    <property type="entry name" value="TB2_DP1_HVA22"/>
    <property type="match status" value="1"/>
</dbReference>
<dbReference type="GO" id="GO:0016020">
    <property type="term" value="C:membrane"/>
    <property type="evidence" value="ECO:0007669"/>
    <property type="project" value="UniProtKB-SubCell"/>
</dbReference>
<protein>
    <recommendedName>
        <fullName evidence="6">Protein YOP1</fullName>
    </recommendedName>
</protein>
<dbReference type="OrthoDB" id="434647at2759"/>
<sequence length="380" mass="41396">MLIALPAKLICYVCCFLYPAYASYKALSIVPSGNPETDAQVERWLMYWAVVGTWTAVEAVIGWTFTWLPFYSLFKTVIFLYLSLPQSEGSSYIYRAHLAPFFNEHETDIDHFLASLRTRASAALAGGLGWLWDNARKQLRQFNLVLPEPLHEHDLREQPVPPYPPSMQDPAAGAVSQLYGYFTRYAGQYLPVALTALQAATASATHPSARGPGPATRAEQVPESMIMPVPIPTPSPHTYSDPNLRSRAYQHATQPQSNHNNNDSGSGSSSVPRGAAGYSTLGVSSARVGTGHPRSVTSPSTGHLSARSSDESVHTRSSSSWVEMSSYETIWKEEAMDAASGSNAGPAAQRPSNEKRRSSWFGWGSSDSVPAAPVERSKAE</sequence>
<comment type="subcellular location">
    <subcellularLocation>
        <location evidence="1 6">Membrane</location>
        <topology evidence="1 6">Multi-pass membrane protein</topology>
    </subcellularLocation>
</comment>
<keyword evidence="3" id="KW-0812">Transmembrane</keyword>
<proteinExistence type="inferred from homology"/>
<dbReference type="AlphaFoldDB" id="A0A427YR20"/>
<comment type="caution">
    <text evidence="8">The sequence shown here is derived from an EMBL/GenBank/DDBJ whole genome shotgun (WGS) entry which is preliminary data.</text>
</comment>
<keyword evidence="9" id="KW-1185">Reference proteome</keyword>
<feature type="region of interest" description="Disordered" evidence="7">
    <location>
        <begin position="337"/>
        <end position="380"/>
    </location>
</feature>
<evidence type="ECO:0000256" key="2">
    <source>
        <dbReference type="ARBA" id="ARBA00008573"/>
    </source>
</evidence>
<gene>
    <name evidence="8" type="ORF">EHS25_007871</name>
</gene>
<keyword evidence="4" id="KW-1133">Transmembrane helix</keyword>
<evidence type="ECO:0000313" key="9">
    <source>
        <dbReference type="Proteomes" id="UP000279259"/>
    </source>
</evidence>
<evidence type="ECO:0000256" key="5">
    <source>
        <dbReference type="ARBA" id="ARBA00023136"/>
    </source>
</evidence>
<evidence type="ECO:0000256" key="3">
    <source>
        <dbReference type="ARBA" id="ARBA00022692"/>
    </source>
</evidence>
<feature type="compositionally biased region" description="Low complexity" evidence="7">
    <location>
        <begin position="257"/>
        <end position="270"/>
    </location>
</feature>